<accession>A0A5J6HCK9</accession>
<gene>
    <name evidence="1" type="ORF">CP975_00580</name>
</gene>
<organism evidence="1 2">
    <name type="scientific">Streptomyces alboniger</name>
    <dbReference type="NCBI Taxonomy" id="132473"/>
    <lineage>
        <taxon>Bacteria</taxon>
        <taxon>Bacillati</taxon>
        <taxon>Actinomycetota</taxon>
        <taxon>Actinomycetes</taxon>
        <taxon>Kitasatosporales</taxon>
        <taxon>Streptomycetaceae</taxon>
        <taxon>Streptomyces</taxon>
        <taxon>Streptomyces aurantiacus group</taxon>
    </lineage>
</organism>
<reference evidence="1 2" key="1">
    <citation type="submission" date="2017-09" db="EMBL/GenBank/DDBJ databases">
        <authorList>
            <person name="Lee N."/>
            <person name="Cho B.-K."/>
        </authorList>
    </citation>
    <scope>NUCLEOTIDE SEQUENCE [LARGE SCALE GENOMIC DNA]</scope>
    <source>
        <strain evidence="1 2">ATCC 12461</strain>
    </source>
</reference>
<evidence type="ECO:0000313" key="2">
    <source>
        <dbReference type="Proteomes" id="UP000326553"/>
    </source>
</evidence>
<keyword evidence="2" id="KW-1185">Reference proteome</keyword>
<dbReference type="EMBL" id="CP023695">
    <property type="protein sequence ID" value="QEV16203.1"/>
    <property type="molecule type" value="Genomic_DNA"/>
</dbReference>
<name>A0A5J6HCK9_STRAD</name>
<dbReference type="KEGG" id="salw:CP975_00580"/>
<evidence type="ECO:0000313" key="1">
    <source>
        <dbReference type="EMBL" id="QEV16203.1"/>
    </source>
</evidence>
<proteinExistence type="predicted"/>
<protein>
    <submittedName>
        <fullName evidence="1">Uncharacterized protein</fullName>
    </submittedName>
</protein>
<sequence>MLGPDLPRHPPVGTAAREGFVRSALALALHVRAPSWNASPEGWAATLVTDLAYGDETLETAVKVGKYIQETDRNPGVGPGPGSPSDWAARLGGARGVAQRMGQFVLSALFLPFVLGM</sequence>
<dbReference type="AlphaFoldDB" id="A0A5J6HCK9"/>
<dbReference type="Proteomes" id="UP000326553">
    <property type="component" value="Chromosome"/>
</dbReference>